<dbReference type="KEGG" id="muo:115458040"/>
<keyword evidence="6 11" id="KW-1133">Transmembrane helix</keyword>
<sequence length="407" mass="44046">MAGLPQQLLVLMLLVAAASVGGNLVTTSAASQPETLDQMVVVGGTVKLSCKVEEPDNSSLQWSNPQQQTLYFGEKRALRDNRIQLLKSTPKELSIAISNIMMADEGEYTCTIFTMPVRTAKALVTVLGVPQKPEIIGYNGPFKENEKVKLICKTFGSKPAAQLSWYKGPEKLEGAKSDVIEDPVKKTFTVRSQIEFVVTQKDNGVEIVCGVEPQQYLNGHSSTSVTIEVQYSPTARIDAYPQIPREGEKLRLQCDGTGNPSPQSYSWEKEGSDLPSQTSQVDNTLLFLFLNRSDSGTYLCKASNTLGTFVAKYRLEVNAVSISPLPDPSPVPSTSTIDHAVIGGVVAVIAFILVGLIILVGHYMLRHKGTYLTNEAKGADDAPDADTAIINAEAGLAGGEDKKEYFI</sequence>
<dbReference type="RefSeq" id="XP_030043676.1">
    <property type="nucleotide sequence ID" value="XM_030187816.1"/>
</dbReference>
<keyword evidence="5" id="KW-0677">Repeat</keyword>
<dbReference type="AlphaFoldDB" id="A0A6P7WZJ3"/>
<evidence type="ECO:0000256" key="2">
    <source>
        <dbReference type="ARBA" id="ARBA00007810"/>
    </source>
</evidence>
<dbReference type="Pfam" id="PF07686">
    <property type="entry name" value="V-set"/>
    <property type="match status" value="1"/>
</dbReference>
<feature type="region of interest" description="Disordered" evidence="10">
    <location>
        <begin position="253"/>
        <end position="275"/>
    </location>
</feature>
<dbReference type="InterPro" id="IPR013106">
    <property type="entry name" value="Ig_V-set"/>
</dbReference>
<evidence type="ECO:0000313" key="17">
    <source>
        <dbReference type="RefSeq" id="XP_030043675.1"/>
    </source>
</evidence>
<evidence type="ECO:0000313" key="14">
    <source>
        <dbReference type="Proteomes" id="UP000515156"/>
    </source>
</evidence>
<dbReference type="GO" id="GO:0007156">
    <property type="term" value="P:homophilic cell adhesion via plasma membrane adhesion molecules"/>
    <property type="evidence" value="ECO:0007669"/>
    <property type="project" value="TreeGrafter"/>
</dbReference>
<reference evidence="15 16" key="1">
    <citation type="submission" date="2025-04" db="UniProtKB">
        <authorList>
            <consortium name="RefSeq"/>
        </authorList>
    </citation>
    <scope>IDENTIFICATION</scope>
</reference>
<feature type="domain" description="Ig-like" evidence="13">
    <location>
        <begin position="33"/>
        <end position="125"/>
    </location>
</feature>
<keyword evidence="8" id="KW-1015">Disulfide bond</keyword>
<feature type="signal peptide" evidence="12">
    <location>
        <begin position="1"/>
        <end position="22"/>
    </location>
</feature>
<evidence type="ECO:0000256" key="11">
    <source>
        <dbReference type="SAM" id="Phobius"/>
    </source>
</evidence>
<dbReference type="RefSeq" id="XP_030043673.1">
    <property type="nucleotide sequence ID" value="XM_030187813.1"/>
</dbReference>
<dbReference type="Gene3D" id="2.60.40.10">
    <property type="entry name" value="Immunoglobulins"/>
    <property type="match status" value="3"/>
</dbReference>
<keyword evidence="7 11" id="KW-0472">Membrane</keyword>
<dbReference type="InterPro" id="IPR013162">
    <property type="entry name" value="CD80_C2-set"/>
</dbReference>
<evidence type="ECO:0000256" key="1">
    <source>
        <dbReference type="ARBA" id="ARBA00004479"/>
    </source>
</evidence>
<feature type="domain" description="Ig-like" evidence="13">
    <location>
        <begin position="133"/>
        <end position="226"/>
    </location>
</feature>
<protein>
    <submittedName>
        <fullName evidence="15 16">Cell adhesion molecule 3</fullName>
    </submittedName>
</protein>
<dbReference type="PANTHER" id="PTHR45889:SF5">
    <property type="entry name" value="CELL ADHESION MOLECULE 3"/>
    <property type="match status" value="1"/>
</dbReference>
<dbReference type="InterPro" id="IPR013783">
    <property type="entry name" value="Ig-like_fold"/>
</dbReference>
<dbReference type="InterPro" id="IPR003585">
    <property type="entry name" value="Neurexin-like"/>
</dbReference>
<dbReference type="SMART" id="SM00409">
    <property type="entry name" value="IG"/>
    <property type="match status" value="3"/>
</dbReference>
<keyword evidence="4 12" id="KW-0732">Signal</keyword>
<organism evidence="14 22">
    <name type="scientific">Microcaecilia unicolor</name>
    <dbReference type="NCBI Taxonomy" id="1415580"/>
    <lineage>
        <taxon>Eukaryota</taxon>
        <taxon>Metazoa</taxon>
        <taxon>Chordata</taxon>
        <taxon>Craniata</taxon>
        <taxon>Vertebrata</taxon>
        <taxon>Euteleostomi</taxon>
        <taxon>Amphibia</taxon>
        <taxon>Gymnophiona</taxon>
        <taxon>Siphonopidae</taxon>
        <taxon>Microcaecilia</taxon>
    </lineage>
</organism>
<dbReference type="InterPro" id="IPR007110">
    <property type="entry name" value="Ig-like_dom"/>
</dbReference>
<evidence type="ECO:0000256" key="10">
    <source>
        <dbReference type="SAM" id="MobiDB-lite"/>
    </source>
</evidence>
<evidence type="ECO:0000313" key="16">
    <source>
        <dbReference type="RefSeq" id="XP_030043674.1"/>
    </source>
</evidence>
<evidence type="ECO:0000256" key="6">
    <source>
        <dbReference type="ARBA" id="ARBA00022989"/>
    </source>
</evidence>
<evidence type="ECO:0000256" key="7">
    <source>
        <dbReference type="ARBA" id="ARBA00023136"/>
    </source>
</evidence>
<dbReference type="OrthoDB" id="547680at2759"/>
<dbReference type="GeneID" id="115458040"/>
<evidence type="ECO:0000256" key="5">
    <source>
        <dbReference type="ARBA" id="ARBA00022737"/>
    </source>
</evidence>
<dbReference type="RefSeq" id="XP_030043679.1">
    <property type="nucleotide sequence ID" value="XM_030187819.1"/>
</dbReference>
<evidence type="ECO:0000313" key="22">
    <source>
        <dbReference type="RefSeq" id="XP_030043680.1"/>
    </source>
</evidence>
<dbReference type="GO" id="GO:0042734">
    <property type="term" value="C:presynaptic membrane"/>
    <property type="evidence" value="ECO:0007669"/>
    <property type="project" value="TreeGrafter"/>
</dbReference>
<dbReference type="PROSITE" id="PS50835">
    <property type="entry name" value="IG_LIKE"/>
    <property type="match status" value="3"/>
</dbReference>
<dbReference type="RefSeq" id="XP_030043681.1">
    <property type="nucleotide sequence ID" value="XM_030187821.1"/>
</dbReference>
<proteinExistence type="inferred from homology"/>
<comment type="subcellular location">
    <subcellularLocation>
        <location evidence="1">Membrane</location>
        <topology evidence="1">Single-pass type I membrane protein</topology>
    </subcellularLocation>
</comment>
<evidence type="ECO:0000256" key="9">
    <source>
        <dbReference type="ARBA" id="ARBA00023319"/>
    </source>
</evidence>
<evidence type="ECO:0000313" key="23">
    <source>
        <dbReference type="RefSeq" id="XP_030043681.1"/>
    </source>
</evidence>
<accession>A0A6P7WZJ3</accession>
<evidence type="ECO:0000313" key="18">
    <source>
        <dbReference type="RefSeq" id="XP_030043676.1"/>
    </source>
</evidence>
<evidence type="ECO:0000313" key="21">
    <source>
        <dbReference type="RefSeq" id="XP_030043679.1"/>
    </source>
</evidence>
<keyword evidence="14" id="KW-1185">Reference proteome</keyword>
<evidence type="ECO:0000256" key="3">
    <source>
        <dbReference type="ARBA" id="ARBA00022692"/>
    </source>
</evidence>
<dbReference type="SUPFAM" id="SSF48726">
    <property type="entry name" value="Immunoglobulin"/>
    <property type="match status" value="3"/>
</dbReference>
<dbReference type="SMART" id="SM00408">
    <property type="entry name" value="IGc2"/>
    <property type="match status" value="2"/>
</dbReference>
<dbReference type="RefSeq" id="XP_030043678.1">
    <property type="nucleotide sequence ID" value="XM_030187818.1"/>
</dbReference>
<dbReference type="InterPro" id="IPR003599">
    <property type="entry name" value="Ig_sub"/>
</dbReference>
<dbReference type="RefSeq" id="XP_030043674.1">
    <property type="nucleotide sequence ID" value="XM_030187814.1"/>
</dbReference>
<dbReference type="RefSeq" id="XP_030043677.1">
    <property type="nucleotide sequence ID" value="XM_030187817.1"/>
</dbReference>
<evidence type="ECO:0000256" key="8">
    <source>
        <dbReference type="ARBA" id="ARBA00023157"/>
    </source>
</evidence>
<dbReference type="Proteomes" id="UP000515156">
    <property type="component" value="Chromosome 14"/>
</dbReference>
<dbReference type="RefSeq" id="XP_030043675.1">
    <property type="nucleotide sequence ID" value="XM_030187815.1"/>
</dbReference>
<evidence type="ECO:0000259" key="13">
    <source>
        <dbReference type="PROSITE" id="PS50835"/>
    </source>
</evidence>
<evidence type="ECO:0000313" key="20">
    <source>
        <dbReference type="RefSeq" id="XP_030043678.1"/>
    </source>
</evidence>
<dbReference type="Pfam" id="PF13927">
    <property type="entry name" value="Ig_3"/>
    <property type="match status" value="1"/>
</dbReference>
<feature type="domain" description="Ig-like" evidence="13">
    <location>
        <begin position="233"/>
        <end position="318"/>
    </location>
</feature>
<keyword evidence="9" id="KW-0393">Immunoglobulin domain</keyword>
<dbReference type="CTD" id="57863"/>
<evidence type="ECO:0000313" key="15">
    <source>
        <dbReference type="RefSeq" id="XP_030043673.1"/>
    </source>
</evidence>
<dbReference type="InterPro" id="IPR036179">
    <property type="entry name" value="Ig-like_dom_sf"/>
</dbReference>
<evidence type="ECO:0000313" key="19">
    <source>
        <dbReference type="RefSeq" id="XP_030043677.1"/>
    </source>
</evidence>
<dbReference type="RefSeq" id="XP_030043680.1">
    <property type="nucleotide sequence ID" value="XM_030187820.1"/>
</dbReference>
<dbReference type="PANTHER" id="PTHR45889">
    <property type="entry name" value="IG-LIKE DOMAIN-CONTAINING PROTEIN"/>
    <property type="match status" value="1"/>
</dbReference>
<feature type="transmembrane region" description="Helical" evidence="11">
    <location>
        <begin position="340"/>
        <end position="365"/>
    </location>
</feature>
<gene>
    <name evidence="15 16 17 18 19 20 21 22 23" type="primary">CADM3</name>
</gene>
<feature type="compositionally biased region" description="Polar residues" evidence="10">
    <location>
        <begin position="256"/>
        <end position="266"/>
    </location>
</feature>
<feature type="chain" id="PRO_5044652393" evidence="12">
    <location>
        <begin position="23"/>
        <end position="407"/>
    </location>
</feature>
<evidence type="ECO:0000256" key="4">
    <source>
        <dbReference type="ARBA" id="ARBA00022729"/>
    </source>
</evidence>
<dbReference type="Pfam" id="PF08205">
    <property type="entry name" value="C2-set_2"/>
    <property type="match status" value="1"/>
</dbReference>
<comment type="similarity">
    <text evidence="2">Belongs to the nectin family.</text>
</comment>
<evidence type="ECO:0000256" key="12">
    <source>
        <dbReference type="SAM" id="SignalP"/>
    </source>
</evidence>
<dbReference type="FunFam" id="2.60.40.10:FF:000013">
    <property type="entry name" value="cell adhesion molecule 1 isoform X1"/>
    <property type="match status" value="1"/>
</dbReference>
<name>A0A6P7WZJ3_9AMPH</name>
<keyword evidence="3 11" id="KW-0812">Transmembrane</keyword>
<dbReference type="InterPro" id="IPR003598">
    <property type="entry name" value="Ig_sub2"/>
</dbReference>
<dbReference type="SMART" id="SM00294">
    <property type="entry name" value="4.1m"/>
    <property type="match status" value="1"/>
</dbReference>